<comment type="cofactor">
    <cofactor evidence="1">
        <name>Ca(2+)</name>
        <dbReference type="ChEBI" id="CHEBI:29108"/>
    </cofactor>
</comment>
<dbReference type="Pfam" id="PF00884">
    <property type="entry name" value="Sulfatase"/>
    <property type="match status" value="1"/>
</dbReference>
<dbReference type="InterPro" id="IPR000917">
    <property type="entry name" value="Sulfatase_N"/>
</dbReference>
<dbReference type="Gene3D" id="3.40.720.10">
    <property type="entry name" value="Alkaline Phosphatase, subunit A"/>
    <property type="match status" value="1"/>
</dbReference>
<dbReference type="PANTHER" id="PTHR42693">
    <property type="entry name" value="ARYLSULFATASE FAMILY MEMBER"/>
    <property type="match status" value="1"/>
</dbReference>
<dbReference type="AlphaFoldDB" id="A0A1Y3B9A7"/>
<sequence>MPNFLLMMADDMGYGDVSLLGNRSLPTPNIDRIGHDGLILSQHLTAASVCTPSRSAFLTGRYPIRNGMTAKGKNRVFLFVASSG</sequence>
<evidence type="ECO:0000256" key="2">
    <source>
        <dbReference type="ARBA" id="ARBA00008779"/>
    </source>
</evidence>
<dbReference type="InterPro" id="IPR017850">
    <property type="entry name" value="Alkaline_phosphatase_core_sf"/>
</dbReference>
<evidence type="ECO:0000259" key="6">
    <source>
        <dbReference type="Pfam" id="PF00884"/>
    </source>
</evidence>
<dbReference type="SUPFAM" id="SSF53649">
    <property type="entry name" value="Alkaline phosphatase-like"/>
    <property type="match status" value="1"/>
</dbReference>
<gene>
    <name evidence="7" type="ORF">BLA29_013560</name>
</gene>
<keyword evidence="8" id="KW-1185">Reference proteome</keyword>
<feature type="domain" description="Sulfatase N-terminal" evidence="6">
    <location>
        <begin position="2"/>
        <end position="71"/>
    </location>
</feature>
<evidence type="ECO:0000256" key="4">
    <source>
        <dbReference type="ARBA" id="ARBA00022801"/>
    </source>
</evidence>
<dbReference type="PANTHER" id="PTHR42693:SF49">
    <property type="entry name" value="SULFATASE N-TERMINAL DOMAIN-CONTAINING PROTEIN"/>
    <property type="match status" value="1"/>
</dbReference>
<organism evidence="7 8">
    <name type="scientific">Euroglyphus maynei</name>
    <name type="common">Mayne's house dust mite</name>
    <dbReference type="NCBI Taxonomy" id="6958"/>
    <lineage>
        <taxon>Eukaryota</taxon>
        <taxon>Metazoa</taxon>
        <taxon>Ecdysozoa</taxon>
        <taxon>Arthropoda</taxon>
        <taxon>Chelicerata</taxon>
        <taxon>Arachnida</taxon>
        <taxon>Acari</taxon>
        <taxon>Acariformes</taxon>
        <taxon>Sarcoptiformes</taxon>
        <taxon>Astigmata</taxon>
        <taxon>Psoroptidia</taxon>
        <taxon>Analgoidea</taxon>
        <taxon>Pyroglyphidae</taxon>
        <taxon>Pyroglyphinae</taxon>
        <taxon>Euroglyphus</taxon>
    </lineage>
</organism>
<name>A0A1Y3B9A7_EURMA</name>
<dbReference type="Proteomes" id="UP000194236">
    <property type="component" value="Unassembled WGS sequence"/>
</dbReference>
<evidence type="ECO:0000256" key="3">
    <source>
        <dbReference type="ARBA" id="ARBA00022723"/>
    </source>
</evidence>
<dbReference type="GO" id="GO:0046872">
    <property type="term" value="F:metal ion binding"/>
    <property type="evidence" value="ECO:0007669"/>
    <property type="project" value="UniProtKB-KW"/>
</dbReference>
<reference evidence="7 8" key="1">
    <citation type="submission" date="2017-03" db="EMBL/GenBank/DDBJ databases">
        <title>Genome Survey of Euroglyphus maynei.</title>
        <authorList>
            <person name="Arlian L.G."/>
            <person name="Morgan M.S."/>
            <person name="Rider S.D."/>
        </authorList>
    </citation>
    <scope>NUCLEOTIDE SEQUENCE [LARGE SCALE GENOMIC DNA]</scope>
    <source>
        <strain evidence="7">Arlian Lab</strain>
        <tissue evidence="7">Whole body</tissue>
    </source>
</reference>
<feature type="non-terminal residue" evidence="7">
    <location>
        <position position="84"/>
    </location>
</feature>
<dbReference type="InterPro" id="IPR050738">
    <property type="entry name" value="Sulfatase"/>
</dbReference>
<evidence type="ECO:0000313" key="7">
    <source>
        <dbReference type="EMBL" id="OTF77461.1"/>
    </source>
</evidence>
<keyword evidence="4" id="KW-0378">Hydrolase</keyword>
<dbReference type="InterPro" id="IPR024607">
    <property type="entry name" value="Sulfatase_CS"/>
</dbReference>
<keyword evidence="5" id="KW-0106">Calcium</keyword>
<proteinExistence type="inferred from homology"/>
<dbReference type="OrthoDB" id="6503793at2759"/>
<evidence type="ECO:0000256" key="1">
    <source>
        <dbReference type="ARBA" id="ARBA00001913"/>
    </source>
</evidence>
<comment type="similarity">
    <text evidence="2">Belongs to the sulfatase family.</text>
</comment>
<evidence type="ECO:0000313" key="8">
    <source>
        <dbReference type="Proteomes" id="UP000194236"/>
    </source>
</evidence>
<keyword evidence="3" id="KW-0479">Metal-binding</keyword>
<dbReference type="EMBL" id="MUJZ01032398">
    <property type="protein sequence ID" value="OTF77461.1"/>
    <property type="molecule type" value="Genomic_DNA"/>
</dbReference>
<protein>
    <recommendedName>
        <fullName evidence="6">Sulfatase N-terminal domain-containing protein</fullName>
    </recommendedName>
</protein>
<dbReference type="GO" id="GO:0004065">
    <property type="term" value="F:arylsulfatase activity"/>
    <property type="evidence" value="ECO:0007669"/>
    <property type="project" value="TreeGrafter"/>
</dbReference>
<accession>A0A1Y3B9A7</accession>
<evidence type="ECO:0000256" key="5">
    <source>
        <dbReference type="ARBA" id="ARBA00022837"/>
    </source>
</evidence>
<comment type="caution">
    <text evidence="7">The sequence shown here is derived from an EMBL/GenBank/DDBJ whole genome shotgun (WGS) entry which is preliminary data.</text>
</comment>
<dbReference type="PROSITE" id="PS00523">
    <property type="entry name" value="SULFATASE_1"/>
    <property type="match status" value="1"/>
</dbReference>